<keyword evidence="2" id="KW-1133">Transmembrane helix</keyword>
<reference evidence="3 4" key="1">
    <citation type="submission" date="2019-11" db="EMBL/GenBank/DDBJ databases">
        <authorList>
            <person name="Lewis R."/>
            <person name="Clooney A.G."/>
            <person name="Stockdale S.R."/>
            <person name="Buttimer C."/>
            <person name="Draper L.A."/>
            <person name="Ross R.P."/>
            <person name="Hill C."/>
        </authorList>
    </citation>
    <scope>NUCLEOTIDE SEQUENCE [LARGE SCALE GENOMIC DNA]</scope>
</reference>
<keyword evidence="4" id="KW-1185">Reference proteome</keyword>
<feature type="transmembrane region" description="Helical" evidence="2">
    <location>
        <begin position="9"/>
        <end position="30"/>
    </location>
</feature>
<keyword evidence="2" id="KW-0812">Transmembrane</keyword>
<gene>
    <name evidence="3" type="ORF">N1M2_113</name>
</gene>
<protein>
    <submittedName>
        <fullName evidence="3">Lambda Rz1-like protein</fullName>
    </submittedName>
</protein>
<evidence type="ECO:0000313" key="3">
    <source>
        <dbReference type="EMBL" id="QGH71976.1"/>
    </source>
</evidence>
<feature type="region of interest" description="Disordered" evidence="1">
    <location>
        <begin position="119"/>
        <end position="149"/>
    </location>
</feature>
<proteinExistence type="predicted"/>
<dbReference type="EMBL" id="MN642089">
    <property type="protein sequence ID" value="QGH71976.1"/>
    <property type="molecule type" value="Genomic_DNA"/>
</dbReference>
<name>A0A6B7ZES7_9CAUD</name>
<evidence type="ECO:0000256" key="1">
    <source>
        <dbReference type="SAM" id="MobiDB-lite"/>
    </source>
</evidence>
<keyword evidence="2" id="KW-0472">Membrane</keyword>
<evidence type="ECO:0000256" key="2">
    <source>
        <dbReference type="SAM" id="Phobius"/>
    </source>
</evidence>
<dbReference type="Proteomes" id="UP000464669">
    <property type="component" value="Segment"/>
</dbReference>
<feature type="compositionally biased region" description="Polar residues" evidence="1">
    <location>
        <begin position="132"/>
        <end position="149"/>
    </location>
</feature>
<sequence>MNDALKNKLAALNTIALWILVLFIGGWLIFKQDSTVSKDTIDKLTIAVDRISVTAENMTKTANAQREWTENLQKSTYANNLKREGDYENLYEKYGYDPKRDSGTLSDLYDLRLRRSENIGSGDVRGSEDGTSKTNPVQKPASSSKAGTN</sequence>
<accession>A0A6B7ZES7</accession>
<organism evidence="3 4">
    <name type="scientific">Klebsiella phage N1M2</name>
    <dbReference type="NCBI Taxonomy" id="2664939"/>
    <lineage>
        <taxon>Viruses</taxon>
        <taxon>Duplodnaviria</taxon>
        <taxon>Heunggongvirae</taxon>
        <taxon>Uroviricota</taxon>
        <taxon>Caudoviricetes</taxon>
        <taxon>Chimalliviridae</taxon>
        <taxon>Nimduovirus</taxon>
        <taxon>Nimduovirus N1M2</taxon>
    </lineage>
</organism>
<evidence type="ECO:0000313" key="4">
    <source>
        <dbReference type="Proteomes" id="UP000464669"/>
    </source>
</evidence>